<dbReference type="InterPro" id="IPR018905">
    <property type="entry name" value="A-galactase_NEW3"/>
</dbReference>
<keyword evidence="1" id="KW-1133">Transmembrane helix</keyword>
<reference evidence="4" key="1">
    <citation type="submission" date="2023-02" db="EMBL/GenBank/DDBJ databases">
        <title>Gut commensal Christensenella minuta modulates host metabolism via a new class of secondary bile acids.</title>
        <authorList>
            <person name="Liu C."/>
        </authorList>
    </citation>
    <scope>NUCLEOTIDE SEQUENCE</scope>
    <source>
        <strain evidence="4">CA70</strain>
    </source>
</reference>
<dbReference type="Pfam" id="PF10633">
    <property type="entry name" value="NPCBM_assoc"/>
    <property type="match status" value="2"/>
</dbReference>
<dbReference type="InterPro" id="IPR013783">
    <property type="entry name" value="Ig-like_fold"/>
</dbReference>
<dbReference type="RefSeq" id="WP_353423154.1">
    <property type="nucleotide sequence ID" value="NZ_CP117826.1"/>
</dbReference>
<evidence type="ECO:0000256" key="1">
    <source>
        <dbReference type="SAM" id="Phobius"/>
    </source>
</evidence>
<accession>A0AAU8A6E8</accession>
<dbReference type="Gene3D" id="2.60.40.10">
    <property type="entry name" value="Immunoglobulins"/>
    <property type="match status" value="1"/>
</dbReference>
<keyword evidence="2" id="KW-0732">Signal</keyword>
<gene>
    <name evidence="4" type="ORF">PUP29_09445</name>
</gene>
<feature type="chain" id="PRO_5043313811" evidence="2">
    <location>
        <begin position="36"/>
        <end position="400"/>
    </location>
</feature>
<name>A0AAU8A6E8_9FIRM</name>
<evidence type="ECO:0000256" key="2">
    <source>
        <dbReference type="SAM" id="SignalP"/>
    </source>
</evidence>
<dbReference type="EMBL" id="CP117826">
    <property type="protein sequence ID" value="XCC61748.1"/>
    <property type="molecule type" value="Genomic_DNA"/>
</dbReference>
<feature type="signal peptide" evidence="2">
    <location>
        <begin position="1"/>
        <end position="35"/>
    </location>
</feature>
<feature type="domain" description="Alpha-galactosidase NEW3" evidence="3">
    <location>
        <begin position="178"/>
        <end position="242"/>
    </location>
</feature>
<dbReference type="PANTHER" id="PTHR39198">
    <property type="entry name" value="HYPOTHETICAL MEMBRANE PROTEIN, CONSERVED"/>
    <property type="match status" value="1"/>
</dbReference>
<dbReference type="PANTHER" id="PTHR39198:SF1">
    <property type="entry name" value="ALPHA-GALACTOSIDASE NEW3 DOMAIN-CONTAINING PROTEIN"/>
    <property type="match status" value="1"/>
</dbReference>
<dbReference type="AlphaFoldDB" id="A0AAU8A6E8"/>
<keyword evidence="1" id="KW-0472">Membrane</keyword>
<feature type="transmembrane region" description="Helical" evidence="1">
    <location>
        <begin position="374"/>
        <end position="394"/>
    </location>
</feature>
<evidence type="ECO:0000313" key="4">
    <source>
        <dbReference type="EMBL" id="XCC61748.1"/>
    </source>
</evidence>
<evidence type="ECO:0000259" key="3">
    <source>
        <dbReference type="Pfam" id="PF10633"/>
    </source>
</evidence>
<proteinExistence type="predicted"/>
<protein>
    <submittedName>
        <fullName evidence="4">NEW3 domain-containing protein</fullName>
    </submittedName>
</protein>
<organism evidence="4">
    <name type="scientific">Christensenella massiliensis</name>
    <dbReference type="NCBI Taxonomy" id="1805714"/>
    <lineage>
        <taxon>Bacteria</taxon>
        <taxon>Bacillati</taxon>
        <taxon>Bacillota</taxon>
        <taxon>Clostridia</taxon>
        <taxon>Christensenellales</taxon>
        <taxon>Christensenellaceae</taxon>
        <taxon>Christensenella</taxon>
    </lineage>
</organism>
<sequence>MEQKAEKRNIRRIAAVGMVLVIAAALLLGSAPAQAAGGLVMSTDYPGVTAKAGEEVAFPLELDSTTGASLNTALSVASLPEGWTGYFEGNGSQISRVFVKGNDAGGESAAATFHLTIPEDTPEGTYDVLLTGDAGSGAADTLQLQINVSAEEVAQGQFVSQYSELQGPASATFNFSATLSNNSGSEQAYSLAAQAPEGWQVTFAPSGESSQIASLTLGAGESQGLDISVTPAANVTAGEYTIPCIAASGGETLTAELKVIITGTYGLQVSTPSGNLSVDSYAGSETAVTLSITNTGSAELQNVALTSTAPDGWSVRFDSAAIDSIPAGETREVTAYITSSTDALSGDYVTQITATANETTASAEFRVAVKTQTVWGIVGAVIIVILAYAVYRIFRKYGRR</sequence>
<keyword evidence="1" id="KW-0812">Transmembrane</keyword>
<feature type="domain" description="Alpha-galactosidase NEW3" evidence="3">
    <location>
        <begin position="282"/>
        <end position="355"/>
    </location>
</feature>